<accession>A0A2T4J8T9</accession>
<dbReference type="Proteomes" id="UP000241362">
    <property type="component" value="Unassembled WGS sequence"/>
</dbReference>
<evidence type="ECO:0000256" key="4">
    <source>
        <dbReference type="ARBA" id="ARBA00022842"/>
    </source>
</evidence>
<dbReference type="SUPFAM" id="SSF55811">
    <property type="entry name" value="Nudix"/>
    <property type="match status" value="1"/>
</dbReference>
<dbReference type="PROSITE" id="PS51462">
    <property type="entry name" value="NUDIX"/>
    <property type="match status" value="1"/>
</dbReference>
<organism evidence="6 7">
    <name type="scientific">Fuscovulum blasticum DSM 2131</name>
    <dbReference type="NCBI Taxonomy" id="1188250"/>
    <lineage>
        <taxon>Bacteria</taxon>
        <taxon>Pseudomonadati</taxon>
        <taxon>Pseudomonadota</taxon>
        <taxon>Alphaproteobacteria</taxon>
        <taxon>Rhodobacterales</taxon>
        <taxon>Paracoccaceae</taxon>
        <taxon>Pseudogemmobacter</taxon>
    </lineage>
</organism>
<dbReference type="InterPro" id="IPR015797">
    <property type="entry name" value="NUDIX_hydrolase-like_dom_sf"/>
</dbReference>
<evidence type="ECO:0000313" key="6">
    <source>
        <dbReference type="EMBL" id="PTE14315.1"/>
    </source>
</evidence>
<dbReference type="InterPro" id="IPR047198">
    <property type="entry name" value="DDP-like_NUDIX"/>
</dbReference>
<evidence type="ECO:0000256" key="1">
    <source>
        <dbReference type="ARBA" id="ARBA00001946"/>
    </source>
</evidence>
<keyword evidence="4" id="KW-0460">Magnesium</keyword>
<dbReference type="RefSeq" id="WP_107673386.1">
    <property type="nucleotide sequence ID" value="NZ_PZKE01000008.1"/>
</dbReference>
<dbReference type="CDD" id="cd04666">
    <property type="entry name" value="NUDIX_DIPP2_like_Nudt4"/>
    <property type="match status" value="1"/>
</dbReference>
<proteinExistence type="predicted"/>
<evidence type="ECO:0000256" key="2">
    <source>
        <dbReference type="ARBA" id="ARBA00022723"/>
    </source>
</evidence>
<feature type="domain" description="Nudix hydrolase" evidence="5">
    <location>
        <begin position="17"/>
        <end position="147"/>
    </location>
</feature>
<dbReference type="InterPro" id="IPR000086">
    <property type="entry name" value="NUDIX_hydrolase_dom"/>
</dbReference>
<dbReference type="Gene3D" id="3.90.79.10">
    <property type="entry name" value="Nucleoside Triphosphate Pyrophosphohydrolase"/>
    <property type="match status" value="1"/>
</dbReference>
<keyword evidence="7" id="KW-1185">Reference proteome</keyword>
<dbReference type="Pfam" id="PF00293">
    <property type="entry name" value="NUDIX"/>
    <property type="match status" value="1"/>
</dbReference>
<name>A0A2T4J8T9_FUSBL</name>
<evidence type="ECO:0000259" key="5">
    <source>
        <dbReference type="PROSITE" id="PS51462"/>
    </source>
</evidence>
<dbReference type="GO" id="GO:0016462">
    <property type="term" value="F:pyrophosphatase activity"/>
    <property type="evidence" value="ECO:0007669"/>
    <property type="project" value="InterPro"/>
</dbReference>
<dbReference type="EMBL" id="PZKE01000008">
    <property type="protein sequence ID" value="PTE14315.1"/>
    <property type="molecule type" value="Genomic_DNA"/>
</dbReference>
<comment type="cofactor">
    <cofactor evidence="1">
        <name>Mg(2+)</name>
        <dbReference type="ChEBI" id="CHEBI:18420"/>
    </cofactor>
</comment>
<dbReference type="PANTHER" id="PTHR12629:SF0">
    <property type="entry name" value="DIPHOSPHOINOSITOL-POLYPHOSPHATE DIPHOSPHATASE"/>
    <property type="match status" value="1"/>
</dbReference>
<evidence type="ECO:0000313" key="7">
    <source>
        <dbReference type="Proteomes" id="UP000241362"/>
    </source>
</evidence>
<dbReference type="GO" id="GO:0046872">
    <property type="term" value="F:metal ion binding"/>
    <property type="evidence" value="ECO:0007669"/>
    <property type="project" value="UniProtKB-KW"/>
</dbReference>
<gene>
    <name evidence="6" type="ORF">C5F44_09975</name>
</gene>
<sequence>MSEVQTLRAEEANPVLAPQYAALCWRLRGGKARVLLVTSRDTGRWIIPKGWPMEGRAPAAAAAREAWEEAGVEGKVQSESLGVYTYLKTRPDAEDVPCAVEVFPLRVERLQRRYPERAQRRRKWFAPEKAARKVSEPDLRALILAFAEATTEAAANAPAGD</sequence>
<keyword evidence="3 6" id="KW-0378">Hydrolase</keyword>
<dbReference type="PANTHER" id="PTHR12629">
    <property type="entry name" value="DIPHOSPHOINOSITOL POLYPHOSPHATE PHOSPHOHYDROLASE"/>
    <property type="match status" value="1"/>
</dbReference>
<protein>
    <submittedName>
        <fullName evidence="6">NUDIX hydrolase</fullName>
    </submittedName>
</protein>
<dbReference type="GO" id="GO:0005737">
    <property type="term" value="C:cytoplasm"/>
    <property type="evidence" value="ECO:0007669"/>
    <property type="project" value="TreeGrafter"/>
</dbReference>
<evidence type="ECO:0000256" key="3">
    <source>
        <dbReference type="ARBA" id="ARBA00022801"/>
    </source>
</evidence>
<comment type="caution">
    <text evidence="6">The sequence shown here is derived from an EMBL/GenBank/DDBJ whole genome shotgun (WGS) entry which is preliminary data.</text>
</comment>
<dbReference type="AlphaFoldDB" id="A0A2T4J8T9"/>
<reference evidence="6 7" key="1">
    <citation type="submission" date="2018-03" db="EMBL/GenBank/DDBJ databases">
        <title>Rhodobacter blasticus.</title>
        <authorList>
            <person name="Meyer T.E."/>
            <person name="Miller S."/>
            <person name="Lodha T."/>
            <person name="Gandham S."/>
            <person name="Chintalapati S."/>
            <person name="Chintalapati V.R."/>
        </authorList>
    </citation>
    <scope>NUCLEOTIDE SEQUENCE [LARGE SCALE GENOMIC DNA]</scope>
    <source>
        <strain evidence="6 7">DSM 2131</strain>
    </source>
</reference>
<keyword evidence="2" id="KW-0479">Metal-binding</keyword>